<protein>
    <submittedName>
        <fullName evidence="1">Uncharacterized protein</fullName>
    </submittedName>
</protein>
<dbReference type="Proteomes" id="UP000189274">
    <property type="component" value="Unassembled WGS sequence"/>
</dbReference>
<reference evidence="2" key="1">
    <citation type="journal article" date="2017" name="Genome Announc.">
        <title>Genome sequences of Cyberlindnera fabianii 65, Pichia kudriavzevii 129, and Saccharomyces cerevisiae 131 isolated from fermented masau fruits in Zimbabwe.</title>
        <authorList>
            <person name="van Rijswijck I.M.H."/>
            <person name="Derks M.F.L."/>
            <person name="Abee T."/>
            <person name="de Ridder D."/>
            <person name="Smid E.J."/>
        </authorList>
    </citation>
    <scope>NUCLEOTIDE SEQUENCE [LARGE SCALE GENOMIC DNA]</scope>
    <source>
        <strain evidence="2">129</strain>
    </source>
</reference>
<dbReference type="EMBL" id="MQVM01000227">
    <property type="protein sequence ID" value="ONH69263.1"/>
    <property type="molecule type" value="Genomic_DNA"/>
</dbReference>
<accession>A0A1V2LBL7</accession>
<name>A0A1V2LBL7_PICKU</name>
<organism evidence="1 2">
    <name type="scientific">Pichia kudriavzevii</name>
    <name type="common">Yeast</name>
    <name type="synonym">Issatchenkia orientalis</name>
    <dbReference type="NCBI Taxonomy" id="4909"/>
    <lineage>
        <taxon>Eukaryota</taxon>
        <taxon>Fungi</taxon>
        <taxon>Dikarya</taxon>
        <taxon>Ascomycota</taxon>
        <taxon>Saccharomycotina</taxon>
        <taxon>Pichiomycetes</taxon>
        <taxon>Pichiales</taxon>
        <taxon>Pichiaceae</taxon>
        <taxon>Pichia</taxon>
    </lineage>
</organism>
<proteinExistence type="predicted"/>
<comment type="caution">
    <text evidence="1">The sequence shown here is derived from an EMBL/GenBank/DDBJ whole genome shotgun (WGS) entry which is preliminary data.</text>
</comment>
<feature type="non-terminal residue" evidence="1">
    <location>
        <position position="60"/>
    </location>
</feature>
<evidence type="ECO:0000313" key="2">
    <source>
        <dbReference type="Proteomes" id="UP000189274"/>
    </source>
</evidence>
<sequence length="60" mass="6780">MNSEVNAMHAGSNPSQVNLNMVFKGNEKNSVRLAQQFLFKLDMAFKLQESMGKDVSELFK</sequence>
<gene>
    <name evidence="1" type="ORF">BOH78_5441</name>
</gene>
<evidence type="ECO:0000313" key="1">
    <source>
        <dbReference type="EMBL" id="ONH69263.1"/>
    </source>
</evidence>
<dbReference type="AlphaFoldDB" id="A0A1V2LBL7"/>